<feature type="repeat" description="ANK" evidence="2">
    <location>
        <begin position="37"/>
        <end position="69"/>
    </location>
</feature>
<dbReference type="OrthoDB" id="6718656at2759"/>
<dbReference type="PIRSF" id="PIRSF000654">
    <property type="entry name" value="Integrin-linked_kinase"/>
    <property type="match status" value="1"/>
</dbReference>
<dbReference type="SMART" id="SM00248">
    <property type="entry name" value="ANK"/>
    <property type="match status" value="3"/>
</dbReference>
<dbReference type="PANTHER" id="PTHR44329:SF57">
    <property type="entry name" value="INTEGRIN-LINKED PROTEIN KINASE"/>
    <property type="match status" value="1"/>
</dbReference>
<dbReference type="AlphaFoldDB" id="A0A7I8VVV0"/>
<keyword evidence="2" id="KW-0040">ANK repeat</keyword>
<dbReference type="GO" id="GO:0005524">
    <property type="term" value="F:ATP binding"/>
    <property type="evidence" value="ECO:0007669"/>
    <property type="project" value="InterPro"/>
</dbReference>
<dbReference type="Pfam" id="PF07714">
    <property type="entry name" value="PK_Tyr_Ser-Thr"/>
    <property type="match status" value="1"/>
</dbReference>
<dbReference type="Gene3D" id="1.10.510.10">
    <property type="entry name" value="Transferase(Phosphotransferase) domain 1"/>
    <property type="match status" value="1"/>
</dbReference>
<evidence type="ECO:0000313" key="5">
    <source>
        <dbReference type="Proteomes" id="UP000549394"/>
    </source>
</evidence>
<keyword evidence="5" id="KW-1185">Reference proteome</keyword>
<dbReference type="GO" id="GO:0007160">
    <property type="term" value="P:cell-matrix adhesion"/>
    <property type="evidence" value="ECO:0007669"/>
    <property type="project" value="TreeGrafter"/>
</dbReference>
<comment type="similarity">
    <text evidence="1">Belongs to the protein kinase superfamily. TKL Ser/Thr protein kinase family.</text>
</comment>
<evidence type="ECO:0000256" key="2">
    <source>
        <dbReference type="PROSITE-ProRule" id="PRU00023"/>
    </source>
</evidence>
<proteinExistence type="inferred from homology"/>
<dbReference type="SUPFAM" id="SSF56112">
    <property type="entry name" value="Protein kinase-like (PK-like)"/>
    <property type="match status" value="1"/>
</dbReference>
<name>A0A7I8VVV0_9ANNE</name>
<sequence>MDTPEQDIFAIVKDGRVLETKLWLDNAENDLHQGDEHKFSLLHWAAMRGNKQIVDMLLQRGANPVAVNASGDRPIHLAASFGHLEVILLLADYSNEMNWTNIHGNTPLHYAAFWNFEDVAITLVDKGAHVRHANRFNQTPIDLARPNLRRLLIDRAQTLGQDLSLVYHYDEMRSFSTTVRGKDSTKFVNIRDLKVGRMLCETHSGRVHFGKWNEAEVIVKYLNCDNSLRYARMFKEELPKLKIFNHANVLPVLGGTTDAQKFIILSPHMPFGSLYNVIHGESGLVIDNNQAIKFELDIAKGMHYLHNLDPPIINFNLTSKHVMIDENLAKLNLEFATLSANDSRNLSLGLDENRTAKINMADCKFSFHEQEKEYNPAWLSPEALTKKSVDINIRAAHMWSFAIVLWELATRQVPFANITPMEVGVKIALENARVTIPPGTSTSTTKMIKICMNEDPGKRPRFDMITEILEKMRNAS</sequence>
<dbReference type="GO" id="GO:0034446">
    <property type="term" value="P:substrate adhesion-dependent cell spreading"/>
    <property type="evidence" value="ECO:0007669"/>
    <property type="project" value="TreeGrafter"/>
</dbReference>
<dbReference type="GO" id="GO:0007229">
    <property type="term" value="P:integrin-mediated signaling pathway"/>
    <property type="evidence" value="ECO:0007669"/>
    <property type="project" value="TreeGrafter"/>
</dbReference>
<dbReference type="InterPro" id="IPR036770">
    <property type="entry name" value="Ankyrin_rpt-contain_sf"/>
</dbReference>
<dbReference type="InterPro" id="IPR000719">
    <property type="entry name" value="Prot_kinase_dom"/>
</dbReference>
<comment type="caution">
    <text evidence="4">The sequence shown here is derived from an EMBL/GenBank/DDBJ whole genome shotgun (WGS) entry which is preliminary data.</text>
</comment>
<dbReference type="Gene3D" id="3.30.200.20">
    <property type="entry name" value="Phosphorylase Kinase, domain 1"/>
    <property type="match status" value="1"/>
</dbReference>
<evidence type="ECO:0000313" key="4">
    <source>
        <dbReference type="EMBL" id="CAD5120373.1"/>
    </source>
</evidence>
<evidence type="ECO:0000256" key="1">
    <source>
        <dbReference type="ARBA" id="ARBA00005843"/>
    </source>
</evidence>
<reference evidence="4 5" key="1">
    <citation type="submission" date="2020-08" db="EMBL/GenBank/DDBJ databases">
        <authorList>
            <person name="Hejnol A."/>
        </authorList>
    </citation>
    <scope>NUCLEOTIDE SEQUENCE [LARGE SCALE GENOMIC DNA]</scope>
</reference>
<dbReference type="InterPro" id="IPR011009">
    <property type="entry name" value="Kinase-like_dom_sf"/>
</dbReference>
<gene>
    <name evidence="4" type="ORF">DGYR_LOCUS8480</name>
</gene>
<dbReference type="GO" id="GO:0001725">
    <property type="term" value="C:stress fiber"/>
    <property type="evidence" value="ECO:0007669"/>
    <property type="project" value="TreeGrafter"/>
</dbReference>
<dbReference type="InterPro" id="IPR051681">
    <property type="entry name" value="Ser/Thr_Kinases-Pseudokinases"/>
</dbReference>
<feature type="domain" description="Protein kinase" evidence="3">
    <location>
        <begin position="193"/>
        <end position="472"/>
    </location>
</feature>
<dbReference type="Proteomes" id="UP000549394">
    <property type="component" value="Unassembled WGS sequence"/>
</dbReference>
<protein>
    <submittedName>
        <fullName evidence="4">DgyrCDS8945</fullName>
    </submittedName>
</protein>
<dbReference type="InterPro" id="IPR002110">
    <property type="entry name" value="Ankyrin_rpt"/>
</dbReference>
<dbReference type="InterPro" id="IPR001245">
    <property type="entry name" value="Ser-Thr/Tyr_kinase_cat_dom"/>
</dbReference>
<dbReference type="Gene3D" id="1.25.40.20">
    <property type="entry name" value="Ankyrin repeat-containing domain"/>
    <property type="match status" value="1"/>
</dbReference>
<dbReference type="GO" id="GO:0005925">
    <property type="term" value="C:focal adhesion"/>
    <property type="evidence" value="ECO:0007669"/>
    <property type="project" value="TreeGrafter"/>
</dbReference>
<dbReference type="SUPFAM" id="SSF48403">
    <property type="entry name" value="Ankyrin repeat"/>
    <property type="match status" value="1"/>
</dbReference>
<dbReference type="PROSITE" id="PS50297">
    <property type="entry name" value="ANK_REP_REGION"/>
    <property type="match status" value="3"/>
</dbReference>
<organism evidence="4 5">
    <name type="scientific">Dimorphilus gyrociliatus</name>
    <dbReference type="NCBI Taxonomy" id="2664684"/>
    <lineage>
        <taxon>Eukaryota</taxon>
        <taxon>Metazoa</taxon>
        <taxon>Spiralia</taxon>
        <taxon>Lophotrochozoa</taxon>
        <taxon>Annelida</taxon>
        <taxon>Polychaeta</taxon>
        <taxon>Polychaeta incertae sedis</taxon>
        <taxon>Dinophilidae</taxon>
        <taxon>Dimorphilus</taxon>
    </lineage>
</organism>
<feature type="repeat" description="ANK" evidence="2">
    <location>
        <begin position="70"/>
        <end position="102"/>
    </location>
</feature>
<accession>A0A7I8VVV0</accession>
<dbReference type="EMBL" id="CAJFCJ010000012">
    <property type="protein sequence ID" value="CAD5120373.1"/>
    <property type="molecule type" value="Genomic_DNA"/>
</dbReference>
<dbReference type="PROSITE" id="PS50088">
    <property type="entry name" value="ANK_REPEAT"/>
    <property type="match status" value="3"/>
</dbReference>
<dbReference type="PROSITE" id="PS50011">
    <property type="entry name" value="PROTEIN_KINASE_DOM"/>
    <property type="match status" value="1"/>
</dbReference>
<dbReference type="GO" id="GO:0004674">
    <property type="term" value="F:protein serine/threonine kinase activity"/>
    <property type="evidence" value="ECO:0007669"/>
    <property type="project" value="TreeGrafter"/>
</dbReference>
<feature type="repeat" description="ANK" evidence="2">
    <location>
        <begin position="103"/>
        <end position="135"/>
    </location>
</feature>
<dbReference type="Pfam" id="PF12796">
    <property type="entry name" value="Ank_2"/>
    <property type="match status" value="1"/>
</dbReference>
<dbReference type="PANTHER" id="PTHR44329">
    <property type="entry name" value="SERINE/THREONINE-PROTEIN KINASE TNNI3K-RELATED"/>
    <property type="match status" value="1"/>
</dbReference>
<evidence type="ECO:0000259" key="3">
    <source>
        <dbReference type="PROSITE" id="PS50011"/>
    </source>
</evidence>